<dbReference type="PANTHER" id="PTHR21292">
    <property type="entry name" value="EXOCYST COMPLEX COMPONENT SEC6-RELATED"/>
    <property type="match status" value="1"/>
</dbReference>
<dbReference type="AlphaFoldDB" id="A0A1Y2DWL9"/>
<dbReference type="InterPro" id="IPR010326">
    <property type="entry name" value="EXOC3/Sec6"/>
</dbReference>
<keyword evidence="3" id="KW-0268">Exocytosis</keyword>
<dbReference type="GO" id="GO:0051601">
    <property type="term" value="P:exocyst localization"/>
    <property type="evidence" value="ECO:0007669"/>
    <property type="project" value="TreeGrafter"/>
</dbReference>
<evidence type="ECO:0000256" key="3">
    <source>
        <dbReference type="ARBA" id="ARBA00022483"/>
    </source>
</evidence>
<dbReference type="PANTHER" id="PTHR21292:SF1">
    <property type="entry name" value="EXOCYST COMPLEX COMPONENT 3"/>
    <property type="match status" value="1"/>
</dbReference>
<dbReference type="Proteomes" id="UP000193467">
    <property type="component" value="Unassembled WGS sequence"/>
</dbReference>
<evidence type="ECO:0000256" key="4">
    <source>
        <dbReference type="SAM" id="Coils"/>
    </source>
</evidence>
<dbReference type="STRING" id="106004.A0A1Y2DWL9"/>
<comment type="caution">
    <text evidence="5">The sequence shown here is derived from an EMBL/GenBank/DDBJ whole genome shotgun (WGS) entry which is preliminary data.</text>
</comment>
<evidence type="ECO:0000256" key="1">
    <source>
        <dbReference type="ARBA" id="ARBA00009447"/>
    </source>
</evidence>
<name>A0A1Y2DWL9_9BASI</name>
<comment type="similarity">
    <text evidence="1">Belongs to the SEC6 family.</text>
</comment>
<gene>
    <name evidence="5" type="ORF">BCR35DRAFT_308821</name>
</gene>
<dbReference type="InParanoid" id="A0A1Y2DWL9"/>
<accession>A0A1Y2DWL9</accession>
<dbReference type="OrthoDB" id="190098at2759"/>
<organism evidence="5 6">
    <name type="scientific">Leucosporidium creatinivorum</name>
    <dbReference type="NCBI Taxonomy" id="106004"/>
    <lineage>
        <taxon>Eukaryota</taxon>
        <taxon>Fungi</taxon>
        <taxon>Dikarya</taxon>
        <taxon>Basidiomycota</taxon>
        <taxon>Pucciniomycotina</taxon>
        <taxon>Microbotryomycetes</taxon>
        <taxon>Leucosporidiales</taxon>
        <taxon>Leucosporidium</taxon>
    </lineage>
</organism>
<dbReference type="GO" id="GO:0000149">
    <property type="term" value="F:SNARE binding"/>
    <property type="evidence" value="ECO:0007669"/>
    <property type="project" value="TreeGrafter"/>
</dbReference>
<reference evidence="5 6" key="1">
    <citation type="submission" date="2016-07" db="EMBL/GenBank/DDBJ databases">
        <title>Pervasive Adenine N6-methylation of Active Genes in Fungi.</title>
        <authorList>
            <consortium name="DOE Joint Genome Institute"/>
            <person name="Mondo S.J."/>
            <person name="Dannebaum R.O."/>
            <person name="Kuo R.C."/>
            <person name="Labutti K."/>
            <person name="Haridas S."/>
            <person name="Kuo A."/>
            <person name="Salamov A."/>
            <person name="Ahrendt S.R."/>
            <person name="Lipzen A."/>
            <person name="Sullivan W."/>
            <person name="Andreopoulos W.B."/>
            <person name="Clum A."/>
            <person name="Lindquist E."/>
            <person name="Daum C."/>
            <person name="Ramamoorthy G.K."/>
            <person name="Gryganskyi A."/>
            <person name="Culley D."/>
            <person name="Magnuson J.K."/>
            <person name="James T.Y."/>
            <person name="O'Malley M.A."/>
            <person name="Stajich J.E."/>
            <person name="Spatafora J.W."/>
            <person name="Visel A."/>
            <person name="Grigoriev I.V."/>
        </authorList>
    </citation>
    <scope>NUCLEOTIDE SEQUENCE [LARGE SCALE GENOMIC DNA]</scope>
    <source>
        <strain evidence="5 6">62-1032</strain>
    </source>
</reference>
<protein>
    <submittedName>
        <fullName evidence="5">Exocyst complex component Sec6-domain-containing protein</fullName>
    </submittedName>
</protein>
<dbReference type="EMBL" id="MCGR01000068">
    <property type="protein sequence ID" value="ORY63663.1"/>
    <property type="molecule type" value="Genomic_DNA"/>
</dbReference>
<proteinExistence type="inferred from homology"/>
<dbReference type="FunCoup" id="A0A1Y2DWL9">
    <property type="interactions" value="103"/>
</dbReference>
<sequence>MSAHQQLTAASTVAEHLSSPPTLTRIPLLRQRIHKERASLQTSLSARAKEQVDSVREGLQNLRDARNAIEGVKEGMKEIEHNMADPRGQIEGFGKLVEVSVIHRRFSQALEMVTSLRGMTTRLSHISSLLSSDRSDPLGPSPNLLPIHYHLTELETFRNETLAQAKKGKSGARALQTLEQYFEQLGTMIEAFEAHYFRLARELLELTRGGNAAVAVKIAKIAEVEGARDEKAIAIRMIKKSGNMDVAARFRSLQADARTLKHYRARVLDAIKEGCKTSVEASFKKAGEDGVRWLEELDWVYEDLVVVEKELVQRFPPDWKILDVYMKGYHRALYDFLTLWVSSGPSAGSLLRLAQFTKEYKTTMIKELDVPPQFLEPPLLDGNEQNLIEDYFKLIVKKMDEWTSNLMKTEVDEFVQREQPPEVDVDGQYGMQGAVILFQMLNQQVDLALDSNQGSILARVVEEANRVMRSVQSQWLRLLEAEFKKQVDKPDEVPGGLVEYVMALANDQIKSADFTEALNLRLEPLVSNKYKTVIADKLNDAMDGYLDVAKRCVQVLIDVVFNDLKPATKLLLQSAWYTEEPMVQIIETLKDYMVEDYQTHLNPNLFDLLIEDIIDSFLITYLVAVRKSPKLRVPQAVDRMRKDIDRTKDFFGLYKGKKELEAYFDVLESVLTLVSASKMMVFLDFWPFRKKYGPNLAFVEAIMKARDDLDRSAVNDIMESVKRKVSSEIVSEPETPSIFTRMPAK</sequence>
<keyword evidence="6" id="KW-1185">Reference proteome</keyword>
<dbReference type="InterPro" id="IPR042532">
    <property type="entry name" value="EXOC3/Sec6_C"/>
</dbReference>
<dbReference type="GO" id="GO:0006887">
    <property type="term" value="P:exocytosis"/>
    <property type="evidence" value="ECO:0007669"/>
    <property type="project" value="UniProtKB-KW"/>
</dbReference>
<evidence type="ECO:0000256" key="2">
    <source>
        <dbReference type="ARBA" id="ARBA00022448"/>
    </source>
</evidence>
<evidence type="ECO:0000313" key="5">
    <source>
        <dbReference type="EMBL" id="ORY63663.1"/>
    </source>
</evidence>
<dbReference type="Gene3D" id="1.10.357.50">
    <property type="match status" value="1"/>
</dbReference>
<dbReference type="Pfam" id="PF06046">
    <property type="entry name" value="Sec6"/>
    <property type="match status" value="1"/>
</dbReference>
<keyword evidence="4" id="KW-0175">Coiled coil</keyword>
<keyword evidence="2" id="KW-0813">Transport</keyword>
<dbReference type="GO" id="GO:0000145">
    <property type="term" value="C:exocyst"/>
    <property type="evidence" value="ECO:0007669"/>
    <property type="project" value="InterPro"/>
</dbReference>
<dbReference type="Gene3D" id="1.10.357.70">
    <property type="entry name" value="Exocyst complex component Sec6, C-terminal domain"/>
    <property type="match status" value="1"/>
</dbReference>
<dbReference type="FunFam" id="1.10.357.50:FF:000006">
    <property type="entry name" value="Exocyst complex component sec6"/>
    <property type="match status" value="1"/>
</dbReference>
<evidence type="ECO:0000313" key="6">
    <source>
        <dbReference type="Proteomes" id="UP000193467"/>
    </source>
</evidence>
<feature type="coiled-coil region" evidence="4">
    <location>
        <begin position="45"/>
        <end position="82"/>
    </location>
</feature>